<sequence length="275" mass="29108">MRSLSGKVVVITGAGSGIGRALALRCAQQGSRLALSDIDAPSLAETALLASQVGAKSVHTEVVDVASAEAVHAWADAVVEHYGWVDAVINNAGVSLSGDFLDLEPKDMEWIMAINFWGVVHGSRAFLPHLIASGDGHLVNVSSLFGLVSMPSQSLYNASKYAVRGLSESLREEMLVAGHPVHVTVVHPGGIKTAIARNGRCAPGEDQSELARKFDEQLARTTPDEAARVILRGMLAGKPRVLVGADAHVVHTLAKLVGARYQDVAARLSKRFDAR</sequence>
<accession>A0A4P7UB92</accession>
<dbReference type="Proteomes" id="UP000630594">
    <property type="component" value="Unassembled WGS sequence"/>
</dbReference>
<comment type="similarity">
    <text evidence="1 3">Belongs to the short-chain dehydrogenases/reductases (SDR) family.</text>
</comment>
<name>A0A4P7UB92_9ACTN</name>
<dbReference type="GO" id="GO:0016491">
    <property type="term" value="F:oxidoreductase activity"/>
    <property type="evidence" value="ECO:0007669"/>
    <property type="project" value="UniProtKB-KW"/>
</dbReference>
<evidence type="ECO:0000256" key="2">
    <source>
        <dbReference type="ARBA" id="ARBA00023002"/>
    </source>
</evidence>
<evidence type="ECO:0000313" key="8">
    <source>
        <dbReference type="Proteomes" id="UP000630594"/>
    </source>
</evidence>
<dbReference type="PROSITE" id="PS00061">
    <property type="entry name" value="ADH_SHORT"/>
    <property type="match status" value="1"/>
</dbReference>
<evidence type="ECO:0000259" key="4">
    <source>
        <dbReference type="SMART" id="SM00822"/>
    </source>
</evidence>
<evidence type="ECO:0000256" key="1">
    <source>
        <dbReference type="ARBA" id="ARBA00006484"/>
    </source>
</evidence>
<proteinExistence type="inferred from homology"/>
<dbReference type="Pfam" id="PF00106">
    <property type="entry name" value="adh_short"/>
    <property type="match status" value="1"/>
</dbReference>
<organism evidence="6 7">
    <name type="scientific">Nocardioides daphniae</name>
    <dbReference type="NCBI Taxonomy" id="402297"/>
    <lineage>
        <taxon>Bacteria</taxon>
        <taxon>Bacillati</taxon>
        <taxon>Actinomycetota</taxon>
        <taxon>Actinomycetes</taxon>
        <taxon>Propionibacteriales</taxon>
        <taxon>Nocardioidaceae</taxon>
        <taxon>Nocardioides</taxon>
    </lineage>
</organism>
<dbReference type="GO" id="GO:0016020">
    <property type="term" value="C:membrane"/>
    <property type="evidence" value="ECO:0007669"/>
    <property type="project" value="TreeGrafter"/>
</dbReference>
<keyword evidence="8" id="KW-1185">Reference proteome</keyword>
<dbReference type="AlphaFoldDB" id="A0A4P7UB92"/>
<dbReference type="PRINTS" id="PR00080">
    <property type="entry name" value="SDRFAMILY"/>
</dbReference>
<dbReference type="Gene3D" id="3.40.50.720">
    <property type="entry name" value="NAD(P)-binding Rossmann-like Domain"/>
    <property type="match status" value="1"/>
</dbReference>
<dbReference type="Proteomes" id="UP000297025">
    <property type="component" value="Chromosome"/>
</dbReference>
<dbReference type="RefSeq" id="WP_135831577.1">
    <property type="nucleotide sequence ID" value="NZ_BMCK01000001.1"/>
</dbReference>
<reference evidence="8" key="3">
    <citation type="journal article" date="2019" name="Int. J. Syst. Evol. Microbiol.">
        <title>The Global Catalogue of Microorganisms (GCM) 10K type strain sequencing project: providing services to taxonomists for standard genome sequencing and annotation.</title>
        <authorList>
            <consortium name="The Broad Institute Genomics Platform"/>
            <consortium name="The Broad Institute Genome Sequencing Center for Infectious Disease"/>
            <person name="Wu L."/>
            <person name="Ma J."/>
        </authorList>
    </citation>
    <scope>NUCLEOTIDE SEQUENCE [LARGE SCALE GENOMIC DNA]</scope>
    <source>
        <strain evidence="8">CCM 7403</strain>
    </source>
</reference>
<protein>
    <submittedName>
        <fullName evidence="6">SDR family NAD(P)-dependent oxidoreductase</fullName>
    </submittedName>
    <submittedName>
        <fullName evidence="5">Short-chain dehydrogenase/reductase</fullName>
    </submittedName>
</protein>
<dbReference type="InterPro" id="IPR020904">
    <property type="entry name" value="Sc_DH/Rdtase_CS"/>
</dbReference>
<dbReference type="PRINTS" id="PR00081">
    <property type="entry name" value="GDHRDH"/>
</dbReference>
<reference evidence="5" key="5">
    <citation type="submission" date="2024-05" db="EMBL/GenBank/DDBJ databases">
        <authorList>
            <person name="Sun Q."/>
            <person name="Sedlacek I."/>
        </authorList>
    </citation>
    <scope>NUCLEOTIDE SEQUENCE</scope>
    <source>
        <strain evidence="5">CCM 7403</strain>
    </source>
</reference>
<dbReference type="PANTHER" id="PTHR44196:SF1">
    <property type="entry name" value="DEHYDROGENASE_REDUCTASE SDR FAMILY MEMBER 7B"/>
    <property type="match status" value="1"/>
</dbReference>
<feature type="domain" description="Ketoreductase" evidence="4">
    <location>
        <begin position="7"/>
        <end position="194"/>
    </location>
</feature>
<evidence type="ECO:0000313" key="6">
    <source>
        <dbReference type="EMBL" id="QCC76528.1"/>
    </source>
</evidence>
<gene>
    <name evidence="6" type="ORF">E2C04_03620</name>
    <name evidence="5" type="ORF">GCM10007231_00590</name>
</gene>
<dbReference type="OrthoDB" id="4690547at2"/>
<reference evidence="6" key="4">
    <citation type="submission" date="2019-03" db="EMBL/GenBank/DDBJ databases">
        <authorList>
            <person name="Huang Y."/>
        </authorList>
    </citation>
    <scope>NUCLEOTIDE SEQUENCE</scope>
    <source>
        <strain evidence="6">JCM 16608</strain>
    </source>
</reference>
<dbReference type="SUPFAM" id="SSF51735">
    <property type="entry name" value="NAD(P)-binding Rossmann-fold domains"/>
    <property type="match status" value="1"/>
</dbReference>
<dbReference type="EMBL" id="CP038462">
    <property type="protein sequence ID" value="QCC76528.1"/>
    <property type="molecule type" value="Genomic_DNA"/>
</dbReference>
<keyword evidence="2" id="KW-0560">Oxidoreductase</keyword>
<evidence type="ECO:0000256" key="3">
    <source>
        <dbReference type="RuleBase" id="RU000363"/>
    </source>
</evidence>
<dbReference type="InterPro" id="IPR057326">
    <property type="entry name" value="KR_dom"/>
</dbReference>
<dbReference type="InterPro" id="IPR002347">
    <property type="entry name" value="SDR_fam"/>
</dbReference>
<reference evidence="6 7" key="1">
    <citation type="journal article" date="2008" name="Int. J. Syst. Evol. Microbiol.">
        <title>Nocardioides daphniae sp. nov., isolated from Daphnia cucullata (Crustacea: Cladocera).</title>
        <authorList>
            <person name="Toth E.M."/>
            <person name="Keki Z."/>
            <person name="Homonnay Z.G."/>
            <person name="Borsodi A.K."/>
            <person name="Marialigeti K."/>
            <person name="Schumann P."/>
        </authorList>
    </citation>
    <scope>NUCLEOTIDE SEQUENCE [LARGE SCALE GENOMIC DNA]</scope>
    <source>
        <strain evidence="6 7">JCM 16608</strain>
    </source>
</reference>
<dbReference type="InterPro" id="IPR036291">
    <property type="entry name" value="NAD(P)-bd_dom_sf"/>
</dbReference>
<dbReference type="KEGG" id="ndp:E2C04_03620"/>
<dbReference type="PANTHER" id="PTHR44196">
    <property type="entry name" value="DEHYDROGENASE/REDUCTASE SDR FAMILY MEMBER 7B"/>
    <property type="match status" value="1"/>
</dbReference>
<evidence type="ECO:0000313" key="7">
    <source>
        <dbReference type="Proteomes" id="UP000297025"/>
    </source>
</evidence>
<dbReference type="EMBL" id="BMCK01000001">
    <property type="protein sequence ID" value="GGD05726.1"/>
    <property type="molecule type" value="Genomic_DNA"/>
</dbReference>
<evidence type="ECO:0000313" key="5">
    <source>
        <dbReference type="EMBL" id="GGD05726.1"/>
    </source>
</evidence>
<reference evidence="5" key="2">
    <citation type="journal article" date="2014" name="Int. J. Syst. Evol. Microbiol.">
        <title>Complete genome of a new Firmicutes species belonging to the dominant human colonic microbiota ('Ruminococcus bicirculans') reveals two chromosomes and a selective capacity to utilize plant glucans.</title>
        <authorList>
            <consortium name="NISC Comparative Sequencing Program"/>
            <person name="Wegmann U."/>
            <person name="Louis P."/>
            <person name="Goesmann A."/>
            <person name="Henrissat B."/>
            <person name="Duncan S.H."/>
            <person name="Flint H.J."/>
        </authorList>
    </citation>
    <scope>NUCLEOTIDE SEQUENCE</scope>
    <source>
        <strain evidence="5">CCM 7403</strain>
    </source>
</reference>
<dbReference type="SMART" id="SM00822">
    <property type="entry name" value="PKS_KR"/>
    <property type="match status" value="1"/>
</dbReference>